<dbReference type="AlphaFoldDB" id="A0A5C2S2Y3"/>
<accession>A0A5C2S2Y3</accession>
<dbReference type="STRING" id="1328759.A0A5C2S2Y3"/>
<organism evidence="10 11">
    <name type="scientific">Lentinus tigrinus ALCF2SS1-6</name>
    <dbReference type="NCBI Taxonomy" id="1328759"/>
    <lineage>
        <taxon>Eukaryota</taxon>
        <taxon>Fungi</taxon>
        <taxon>Dikarya</taxon>
        <taxon>Basidiomycota</taxon>
        <taxon>Agaricomycotina</taxon>
        <taxon>Agaricomycetes</taxon>
        <taxon>Polyporales</taxon>
        <taxon>Polyporaceae</taxon>
        <taxon>Lentinus</taxon>
    </lineage>
</organism>
<comment type="similarity">
    <text evidence="3">Belongs to the cytochrome P450 family.</text>
</comment>
<keyword evidence="11" id="KW-1185">Reference proteome</keyword>
<evidence type="ECO:0000256" key="3">
    <source>
        <dbReference type="ARBA" id="ARBA00010617"/>
    </source>
</evidence>
<feature type="transmembrane region" description="Helical" evidence="9">
    <location>
        <begin position="55"/>
        <end position="78"/>
    </location>
</feature>
<evidence type="ECO:0000256" key="7">
    <source>
        <dbReference type="ARBA" id="ARBA00023033"/>
    </source>
</evidence>
<dbReference type="Gene3D" id="1.10.630.10">
    <property type="entry name" value="Cytochrome P450"/>
    <property type="match status" value="1"/>
</dbReference>
<keyword evidence="9" id="KW-0472">Membrane</keyword>
<keyword evidence="9" id="KW-1133">Transmembrane helix</keyword>
<evidence type="ECO:0000256" key="8">
    <source>
        <dbReference type="PIRSR" id="PIRSR602401-1"/>
    </source>
</evidence>
<dbReference type="CDD" id="cd11061">
    <property type="entry name" value="CYP67-like"/>
    <property type="match status" value="1"/>
</dbReference>
<evidence type="ECO:0000256" key="2">
    <source>
        <dbReference type="ARBA" id="ARBA00005179"/>
    </source>
</evidence>
<evidence type="ECO:0000313" key="11">
    <source>
        <dbReference type="Proteomes" id="UP000313359"/>
    </source>
</evidence>
<evidence type="ECO:0000256" key="6">
    <source>
        <dbReference type="ARBA" id="ARBA00023004"/>
    </source>
</evidence>
<evidence type="ECO:0000313" key="10">
    <source>
        <dbReference type="EMBL" id="RPD57219.1"/>
    </source>
</evidence>
<dbReference type="InterPro" id="IPR036396">
    <property type="entry name" value="Cyt_P450_sf"/>
</dbReference>
<dbReference type="GO" id="GO:0020037">
    <property type="term" value="F:heme binding"/>
    <property type="evidence" value="ECO:0007669"/>
    <property type="project" value="InterPro"/>
</dbReference>
<dbReference type="Pfam" id="PF00067">
    <property type="entry name" value="p450"/>
    <property type="match status" value="1"/>
</dbReference>
<dbReference type="GO" id="GO:0005506">
    <property type="term" value="F:iron ion binding"/>
    <property type="evidence" value="ECO:0007669"/>
    <property type="project" value="InterPro"/>
</dbReference>
<dbReference type="PRINTS" id="PR00463">
    <property type="entry name" value="EP450I"/>
</dbReference>
<dbReference type="PANTHER" id="PTHR24305:SF187">
    <property type="entry name" value="P450, PUTATIVE (EUROFUNG)-RELATED"/>
    <property type="match status" value="1"/>
</dbReference>
<keyword evidence="6 8" id="KW-0408">Iron</keyword>
<dbReference type="EMBL" id="ML122282">
    <property type="protein sequence ID" value="RPD57219.1"/>
    <property type="molecule type" value="Genomic_DNA"/>
</dbReference>
<feature type="transmembrane region" description="Helical" evidence="9">
    <location>
        <begin position="29"/>
        <end position="49"/>
    </location>
</feature>
<keyword evidence="9" id="KW-0812">Transmembrane</keyword>
<dbReference type="InterPro" id="IPR002401">
    <property type="entry name" value="Cyt_P450_E_grp-I"/>
</dbReference>
<dbReference type="GO" id="GO:0016705">
    <property type="term" value="F:oxidoreductase activity, acting on paired donors, with incorporation or reduction of molecular oxygen"/>
    <property type="evidence" value="ECO:0007669"/>
    <property type="project" value="InterPro"/>
</dbReference>
<evidence type="ECO:0000256" key="5">
    <source>
        <dbReference type="ARBA" id="ARBA00023002"/>
    </source>
</evidence>
<keyword evidence="7 10" id="KW-0503">Monooxygenase</keyword>
<evidence type="ECO:0000256" key="4">
    <source>
        <dbReference type="ARBA" id="ARBA00022723"/>
    </source>
</evidence>
<evidence type="ECO:0000256" key="9">
    <source>
        <dbReference type="SAM" id="Phobius"/>
    </source>
</evidence>
<dbReference type="InterPro" id="IPR050121">
    <property type="entry name" value="Cytochrome_P450_monoxygenase"/>
</dbReference>
<comment type="cofactor">
    <cofactor evidence="1 8">
        <name>heme</name>
        <dbReference type="ChEBI" id="CHEBI:30413"/>
    </cofactor>
</comment>
<dbReference type="OrthoDB" id="6692864at2759"/>
<proteinExistence type="inferred from homology"/>
<dbReference type="PANTHER" id="PTHR24305">
    <property type="entry name" value="CYTOCHROME P450"/>
    <property type="match status" value="1"/>
</dbReference>
<feature type="binding site" description="axial binding residue" evidence="8">
    <location>
        <position position="507"/>
    </location>
    <ligand>
        <name>heme</name>
        <dbReference type="ChEBI" id="CHEBI:30413"/>
    </ligand>
    <ligandPart>
        <name>Fe</name>
        <dbReference type="ChEBI" id="CHEBI:18248"/>
    </ligandPart>
</feature>
<dbReference type="GO" id="GO:0004497">
    <property type="term" value="F:monooxygenase activity"/>
    <property type="evidence" value="ECO:0007669"/>
    <property type="project" value="UniProtKB-KW"/>
</dbReference>
<reference evidence="10" key="1">
    <citation type="journal article" date="2018" name="Genome Biol. Evol.">
        <title>Genomics and development of Lentinus tigrinus, a white-rot wood-decaying mushroom with dimorphic fruiting bodies.</title>
        <authorList>
            <person name="Wu B."/>
            <person name="Xu Z."/>
            <person name="Knudson A."/>
            <person name="Carlson A."/>
            <person name="Chen N."/>
            <person name="Kovaka S."/>
            <person name="LaButti K."/>
            <person name="Lipzen A."/>
            <person name="Pennachio C."/>
            <person name="Riley R."/>
            <person name="Schakwitz W."/>
            <person name="Umezawa K."/>
            <person name="Ohm R.A."/>
            <person name="Grigoriev I.V."/>
            <person name="Nagy L.G."/>
            <person name="Gibbons J."/>
            <person name="Hibbett D."/>
        </authorList>
    </citation>
    <scope>NUCLEOTIDE SEQUENCE [LARGE SCALE GENOMIC DNA]</scope>
    <source>
        <strain evidence="10">ALCF2SS1-6</strain>
    </source>
</reference>
<protein>
    <submittedName>
        <fullName evidence="10">High nitrogen upregulated cytochrome P450 monooxygenase 2</fullName>
    </submittedName>
</protein>
<name>A0A5C2S2Y3_9APHY</name>
<evidence type="ECO:0000256" key="1">
    <source>
        <dbReference type="ARBA" id="ARBA00001971"/>
    </source>
</evidence>
<keyword evidence="5" id="KW-0560">Oxidoreductase</keyword>
<dbReference type="PRINTS" id="PR00385">
    <property type="entry name" value="P450"/>
</dbReference>
<dbReference type="InterPro" id="IPR001128">
    <property type="entry name" value="Cyt_P450"/>
</dbReference>
<dbReference type="Proteomes" id="UP000313359">
    <property type="component" value="Unassembled WGS sequence"/>
</dbReference>
<comment type="pathway">
    <text evidence="2">Secondary metabolite biosynthesis.</text>
</comment>
<gene>
    <name evidence="10" type="ORF">L227DRAFT_578126</name>
</gene>
<keyword evidence="8" id="KW-0349">Heme</keyword>
<keyword evidence="4 8" id="KW-0479">Metal-binding</keyword>
<dbReference type="SUPFAM" id="SSF48264">
    <property type="entry name" value="Cytochrome P450"/>
    <property type="match status" value="1"/>
</dbReference>
<sequence length="568" mass="63108">MSLREVSPLTIPLAILAHQIFRRYETYRIYVHVCLLLAPPALVAAHVSSSRRASALLYTFANALISYLAALVTSVIVYRLSPFHPLARYPGPVWRRVSMFGPAAVAASGNRHRAFAEMHRKYGDVVRTGPNELSIADASFVVPIMGPSGLPKGPNHVGASMSDTKMSMVGLRDTAYHLQRRRPWNRGLGQSALKEYEPLVAERVRQLVQRLQGQSGSVDLGIWLKYFGYDFICDVAFGGGSELLRDGDKNNVWSIIEEGMVVCAVMHSLPWLGIYLGTIPGATGPMEAFQANGRKLARERLERGSKTRDLYHYLCNEDLPGDWAPPPLQELADDGTLAVVAGSDTASLTLTSVFYCLLTHPDAYRRLQEEVDKFYLAGEPALETKHHREMHYLQAVINEALRLYPPIPLGSQRQVPHHAAAVVLGSVVLPAGTSVYLPPWVLQRDPRNFTFPDEFWPDRWLIASGHLRYEDARLPSGSSVAKAEAGLPEFVHNEVAFTPFSAGPMNCPGKGLAMVEMRTVVVALLRGFRFKFKLEDGWDSAVFEEEFKDYFTAARPRLPVVLESRGQA</sequence>